<feature type="transmembrane region" description="Helical" evidence="8">
    <location>
        <begin position="51"/>
        <end position="70"/>
    </location>
</feature>
<feature type="transmembrane region" description="Helical" evidence="8">
    <location>
        <begin position="139"/>
        <end position="161"/>
    </location>
</feature>
<dbReference type="Proteomes" id="UP000037460">
    <property type="component" value="Unassembled WGS sequence"/>
</dbReference>
<sequence>MSTLVCGLRPTVIVCVACASSFSVLLGYDIGIMSSAKRLIADDFSLDEGQVSVLVGILNIVSGLGGALSGRLADSMGRRPTAACACIITLGGALLMSMAPGYGALLAGRTITGVGVGFCFHVAPLYLAEISPKGIRGKLTSFFDLFINVGILLGFIVGWALTPAGGPSMEVHQRAISAWRVMLGLGALPPLLILLSLGWLPESPRFLVASGRDAEARAVLHRIYAADEAEQLIASLGEERRQTKPLSLCAGLRRVFLPARGAPRAMILAGMGCAFFQQATGVEAAVYYTPETLEAAGIHDENMLQLATVGVGVVKVAFIVLAACLIERVGRVRLLLVSTALIGFAQLLLGLSFSIGTRQVGLALTGQLLFMAAFSIGAGPCSMLVASELFPLQVRGFALGVATLLNRTTSGTVAISFLSLSRALTPAGAYFLFVGLAAVAFAFIRTLVPETQGKSLEEIEREMSERYTVTTTLLGAGRRSSCTELALAGGNAEIDAPGSRGDADHHHDRV</sequence>
<dbReference type="InterPro" id="IPR005829">
    <property type="entry name" value="Sugar_transporter_CS"/>
</dbReference>
<dbReference type="OrthoDB" id="6339427at2759"/>
<feature type="transmembrane region" description="Helical" evidence="8">
    <location>
        <begin position="181"/>
        <end position="200"/>
    </location>
</feature>
<feature type="transmembrane region" description="Helical" evidence="8">
    <location>
        <begin position="106"/>
        <end position="127"/>
    </location>
</feature>
<organism evidence="10 11">
    <name type="scientific">Chrysochromulina tobinii</name>
    <dbReference type="NCBI Taxonomy" id="1460289"/>
    <lineage>
        <taxon>Eukaryota</taxon>
        <taxon>Haptista</taxon>
        <taxon>Haptophyta</taxon>
        <taxon>Prymnesiophyceae</taxon>
        <taxon>Prymnesiales</taxon>
        <taxon>Chrysochromulinaceae</taxon>
        <taxon>Chrysochromulina</taxon>
    </lineage>
</organism>
<dbReference type="InterPro" id="IPR020846">
    <property type="entry name" value="MFS_dom"/>
</dbReference>
<evidence type="ECO:0000256" key="1">
    <source>
        <dbReference type="ARBA" id="ARBA00004141"/>
    </source>
</evidence>
<feature type="transmembrane region" description="Helical" evidence="8">
    <location>
        <begin position="361"/>
        <end position="385"/>
    </location>
</feature>
<evidence type="ECO:0000256" key="8">
    <source>
        <dbReference type="SAM" id="Phobius"/>
    </source>
</evidence>
<dbReference type="PRINTS" id="PR00171">
    <property type="entry name" value="SUGRTRNSPORT"/>
</dbReference>
<dbReference type="NCBIfam" id="TIGR00879">
    <property type="entry name" value="SP"/>
    <property type="match status" value="1"/>
</dbReference>
<dbReference type="GO" id="GO:0016020">
    <property type="term" value="C:membrane"/>
    <property type="evidence" value="ECO:0007669"/>
    <property type="project" value="UniProtKB-SubCell"/>
</dbReference>
<name>A0A0M0LRY5_9EUKA</name>
<feature type="transmembrane region" description="Helical" evidence="8">
    <location>
        <begin position="333"/>
        <end position="355"/>
    </location>
</feature>
<evidence type="ECO:0000256" key="6">
    <source>
        <dbReference type="ARBA" id="ARBA00023136"/>
    </source>
</evidence>
<dbReference type="PROSITE" id="PS00216">
    <property type="entry name" value="SUGAR_TRANSPORT_1"/>
    <property type="match status" value="1"/>
</dbReference>
<evidence type="ECO:0000256" key="3">
    <source>
        <dbReference type="ARBA" id="ARBA00022448"/>
    </source>
</evidence>
<feature type="transmembrane region" description="Helical" evidence="8">
    <location>
        <begin position="265"/>
        <end position="288"/>
    </location>
</feature>
<feature type="domain" description="Major facilitator superfamily (MFS) profile" evidence="9">
    <location>
        <begin position="15"/>
        <end position="452"/>
    </location>
</feature>
<evidence type="ECO:0000313" key="10">
    <source>
        <dbReference type="EMBL" id="KOO53751.1"/>
    </source>
</evidence>
<feature type="transmembrane region" description="Helical" evidence="8">
    <location>
        <begin position="303"/>
        <end position="326"/>
    </location>
</feature>
<accession>A0A0M0LRY5</accession>
<dbReference type="PANTHER" id="PTHR48020:SF49">
    <property type="entry name" value="SUGAR TRANSPORTER"/>
    <property type="match status" value="1"/>
</dbReference>
<keyword evidence="5 8" id="KW-1133">Transmembrane helix</keyword>
<evidence type="ECO:0000256" key="7">
    <source>
        <dbReference type="RuleBase" id="RU003346"/>
    </source>
</evidence>
<dbReference type="SUPFAM" id="SSF103473">
    <property type="entry name" value="MFS general substrate transporter"/>
    <property type="match status" value="1"/>
</dbReference>
<gene>
    <name evidence="10" type="ORF">Ctob_013834</name>
</gene>
<feature type="transmembrane region" description="Helical" evidence="8">
    <location>
        <begin position="427"/>
        <end position="448"/>
    </location>
</feature>
<feature type="transmembrane region" description="Helical" evidence="8">
    <location>
        <begin position="12"/>
        <end position="31"/>
    </location>
</feature>
<evidence type="ECO:0000313" key="11">
    <source>
        <dbReference type="Proteomes" id="UP000037460"/>
    </source>
</evidence>
<keyword evidence="6 8" id="KW-0472">Membrane</keyword>
<dbReference type="InterPro" id="IPR036259">
    <property type="entry name" value="MFS_trans_sf"/>
</dbReference>
<dbReference type="InterPro" id="IPR005828">
    <property type="entry name" value="MFS_sugar_transport-like"/>
</dbReference>
<feature type="transmembrane region" description="Helical" evidence="8">
    <location>
        <begin position="82"/>
        <end position="100"/>
    </location>
</feature>
<evidence type="ECO:0000256" key="4">
    <source>
        <dbReference type="ARBA" id="ARBA00022692"/>
    </source>
</evidence>
<dbReference type="EMBL" id="JWZX01000081">
    <property type="protein sequence ID" value="KOO53751.1"/>
    <property type="molecule type" value="Genomic_DNA"/>
</dbReference>
<dbReference type="InterPro" id="IPR050814">
    <property type="entry name" value="Myo-inositol_Transporter"/>
</dbReference>
<comment type="similarity">
    <text evidence="2 7">Belongs to the major facilitator superfamily. Sugar transporter (TC 2.A.1.1) family.</text>
</comment>
<dbReference type="PROSITE" id="PS00217">
    <property type="entry name" value="SUGAR_TRANSPORT_2"/>
    <property type="match status" value="1"/>
</dbReference>
<keyword evidence="11" id="KW-1185">Reference proteome</keyword>
<dbReference type="Gene3D" id="1.20.1250.20">
    <property type="entry name" value="MFS general substrate transporter like domains"/>
    <property type="match status" value="1"/>
</dbReference>
<keyword evidence="4 8" id="KW-0812">Transmembrane</keyword>
<keyword evidence="3 7" id="KW-0813">Transport</keyword>
<evidence type="ECO:0000259" key="9">
    <source>
        <dbReference type="PROSITE" id="PS50850"/>
    </source>
</evidence>
<dbReference type="Pfam" id="PF00083">
    <property type="entry name" value="Sugar_tr"/>
    <property type="match status" value="1"/>
</dbReference>
<dbReference type="GO" id="GO:0022857">
    <property type="term" value="F:transmembrane transporter activity"/>
    <property type="evidence" value="ECO:0007669"/>
    <property type="project" value="InterPro"/>
</dbReference>
<comment type="subcellular location">
    <subcellularLocation>
        <location evidence="1">Membrane</location>
        <topology evidence="1">Multi-pass membrane protein</topology>
    </subcellularLocation>
</comment>
<dbReference type="InterPro" id="IPR003663">
    <property type="entry name" value="Sugar/inositol_transpt"/>
</dbReference>
<dbReference type="AlphaFoldDB" id="A0A0M0LRY5"/>
<evidence type="ECO:0000256" key="5">
    <source>
        <dbReference type="ARBA" id="ARBA00022989"/>
    </source>
</evidence>
<proteinExistence type="inferred from homology"/>
<reference evidence="11" key="1">
    <citation type="journal article" date="2015" name="PLoS Genet.">
        <title>Genome Sequence and Transcriptome Analyses of Chrysochromulina tobin: Metabolic Tools for Enhanced Algal Fitness in the Prominent Order Prymnesiales (Haptophyceae).</title>
        <authorList>
            <person name="Hovde B.T."/>
            <person name="Deodato C.R."/>
            <person name="Hunsperger H.M."/>
            <person name="Ryken S.A."/>
            <person name="Yost W."/>
            <person name="Jha R.K."/>
            <person name="Patterson J."/>
            <person name="Monnat R.J. Jr."/>
            <person name="Barlow S.B."/>
            <person name="Starkenburg S.R."/>
            <person name="Cattolico R.A."/>
        </authorList>
    </citation>
    <scope>NUCLEOTIDE SEQUENCE</scope>
    <source>
        <strain evidence="11">CCMP291</strain>
    </source>
</reference>
<protein>
    <submittedName>
        <fullName evidence="10">Mannitol transporter</fullName>
    </submittedName>
</protein>
<feature type="transmembrane region" description="Helical" evidence="8">
    <location>
        <begin position="397"/>
        <end position="421"/>
    </location>
</feature>
<evidence type="ECO:0000256" key="2">
    <source>
        <dbReference type="ARBA" id="ARBA00010992"/>
    </source>
</evidence>
<dbReference type="PANTHER" id="PTHR48020">
    <property type="entry name" value="PROTON MYO-INOSITOL COTRANSPORTER"/>
    <property type="match status" value="1"/>
</dbReference>
<dbReference type="PROSITE" id="PS50850">
    <property type="entry name" value="MFS"/>
    <property type="match status" value="1"/>
</dbReference>
<comment type="caution">
    <text evidence="10">The sequence shown here is derived from an EMBL/GenBank/DDBJ whole genome shotgun (WGS) entry which is preliminary data.</text>
</comment>